<sequence>MDSNSQSCNNSGVGAENPFAKTINIARQAFDTGITSSLAFRREQLKNFRRMFFENDEQILYALHQDLRKPPME</sequence>
<proteinExistence type="predicted"/>
<feature type="non-terminal residue" evidence="1">
    <location>
        <position position="1"/>
    </location>
</feature>
<gene>
    <name evidence="1" type="ORF">AFUS01_LOCUS40439</name>
</gene>
<evidence type="ECO:0000313" key="1">
    <source>
        <dbReference type="EMBL" id="CAG7830652.1"/>
    </source>
</evidence>
<dbReference type="OrthoDB" id="440325at2759"/>
<keyword evidence="2" id="KW-1185">Reference proteome</keyword>
<dbReference type="AlphaFoldDB" id="A0A8J2PW70"/>
<name>A0A8J2PW70_9HEXA</name>
<reference evidence="1" key="1">
    <citation type="submission" date="2021-06" db="EMBL/GenBank/DDBJ databases">
        <authorList>
            <person name="Hodson N. C."/>
            <person name="Mongue J. A."/>
            <person name="Jaron S. K."/>
        </authorList>
    </citation>
    <scope>NUCLEOTIDE SEQUENCE</scope>
</reference>
<accession>A0A8J2PW70</accession>
<dbReference type="Proteomes" id="UP000708208">
    <property type="component" value="Unassembled WGS sequence"/>
</dbReference>
<dbReference type="EMBL" id="CAJVCH010556914">
    <property type="protein sequence ID" value="CAG7830652.1"/>
    <property type="molecule type" value="Genomic_DNA"/>
</dbReference>
<comment type="caution">
    <text evidence="1">The sequence shown here is derived from an EMBL/GenBank/DDBJ whole genome shotgun (WGS) entry which is preliminary data.</text>
</comment>
<protein>
    <submittedName>
        <fullName evidence="1">Uncharacterized protein</fullName>
    </submittedName>
</protein>
<organism evidence="1 2">
    <name type="scientific">Allacma fusca</name>
    <dbReference type="NCBI Taxonomy" id="39272"/>
    <lineage>
        <taxon>Eukaryota</taxon>
        <taxon>Metazoa</taxon>
        <taxon>Ecdysozoa</taxon>
        <taxon>Arthropoda</taxon>
        <taxon>Hexapoda</taxon>
        <taxon>Collembola</taxon>
        <taxon>Symphypleona</taxon>
        <taxon>Sminthuridae</taxon>
        <taxon>Allacma</taxon>
    </lineage>
</organism>
<evidence type="ECO:0000313" key="2">
    <source>
        <dbReference type="Proteomes" id="UP000708208"/>
    </source>
</evidence>